<evidence type="ECO:0000313" key="2">
    <source>
        <dbReference type="EMBL" id="OHV40201.1"/>
    </source>
</evidence>
<dbReference type="InterPro" id="IPR000160">
    <property type="entry name" value="GGDEF_dom"/>
</dbReference>
<proteinExistence type="predicted"/>
<gene>
    <name evidence="2" type="ORF">BBK14_32665</name>
</gene>
<dbReference type="Proteomes" id="UP000179769">
    <property type="component" value="Unassembled WGS sequence"/>
</dbReference>
<dbReference type="InterPro" id="IPR043128">
    <property type="entry name" value="Rev_trsase/Diguanyl_cyclase"/>
</dbReference>
<dbReference type="CDD" id="cd01949">
    <property type="entry name" value="GGDEF"/>
    <property type="match status" value="1"/>
</dbReference>
<dbReference type="Gene3D" id="3.30.70.270">
    <property type="match status" value="1"/>
</dbReference>
<protein>
    <recommendedName>
        <fullName evidence="1">GGDEF domain-containing protein</fullName>
    </recommendedName>
</protein>
<organism evidence="2 3">
    <name type="scientific">Parafrankia soli</name>
    <dbReference type="NCBI Taxonomy" id="2599596"/>
    <lineage>
        <taxon>Bacteria</taxon>
        <taxon>Bacillati</taxon>
        <taxon>Actinomycetota</taxon>
        <taxon>Actinomycetes</taxon>
        <taxon>Frankiales</taxon>
        <taxon>Frankiaceae</taxon>
        <taxon>Parafrankia</taxon>
    </lineage>
</organism>
<dbReference type="PANTHER" id="PTHR46663:SF2">
    <property type="entry name" value="GGDEF DOMAIN-CONTAINING PROTEIN"/>
    <property type="match status" value="1"/>
</dbReference>
<dbReference type="FunFam" id="3.30.70.270:FF:000001">
    <property type="entry name" value="Diguanylate cyclase domain protein"/>
    <property type="match status" value="1"/>
</dbReference>
<evidence type="ECO:0000313" key="3">
    <source>
        <dbReference type="Proteomes" id="UP000179769"/>
    </source>
</evidence>
<dbReference type="NCBIfam" id="TIGR00254">
    <property type="entry name" value="GGDEF"/>
    <property type="match status" value="1"/>
</dbReference>
<dbReference type="InterPro" id="IPR029787">
    <property type="entry name" value="Nucleotide_cyclase"/>
</dbReference>
<sequence length="500" mass="53769">MAQVFAAGGEVGQLMSAMDWSATPLGPLRGWCTELRMAVSICLESHFPMQVLWGPDLIIIQNDGLAVHIGEKYPECIGRPYREVFPEAMPSVGPLLSQVMSGGGATWSQDLPVLLDRHGYLEEGYFTFSFSPIRRIPTAEVLGVFVASHETTRHVVGLRRLSCLREIAGVTVHAQTSGEVFTDAVGALSHTSADVPYCVILLRDPRTPRLVLRPVATAGLATVPDVFSRPGTLDPDGLLPEFGDSLISGRMLISRRLLDRLELQPITDVPSANRALVVPLTAGGDDPPIGLLVAGISDRLPLDGDYRTFLTLAATQISSAASMAHSTAEARYQALHDTLTGLPNRAALFDHLGQVIVEAQEHAQRLGFLFVDLDGFKTVNDSLGHQAGDDLLCAVANRIRRAVRPGDFVARLAGDEFAVLCQNITSTDEIEAVADRVLVAVSTFSSHEPQARTVTASIGIALSGPTTSTPDELVRAADVAMYTAKRQGRDRHQLFDGATL</sequence>
<feature type="domain" description="GGDEF" evidence="1">
    <location>
        <begin position="364"/>
        <end position="497"/>
    </location>
</feature>
<dbReference type="SUPFAM" id="SSF55073">
    <property type="entry name" value="Nucleotide cyclase"/>
    <property type="match status" value="1"/>
</dbReference>
<dbReference type="OrthoDB" id="118142at2"/>
<keyword evidence="3" id="KW-1185">Reference proteome</keyword>
<dbReference type="SUPFAM" id="SSF55781">
    <property type="entry name" value="GAF domain-like"/>
    <property type="match status" value="1"/>
</dbReference>
<reference evidence="3" key="1">
    <citation type="submission" date="2016-07" db="EMBL/GenBank/DDBJ databases">
        <title>Frankia sp. NRRL B-16219 Genome sequencing.</title>
        <authorList>
            <person name="Ghodhbane-Gtari F."/>
            <person name="Swanson E."/>
            <person name="Gueddou A."/>
            <person name="Louati M."/>
            <person name="Nouioui I."/>
            <person name="Hezbri K."/>
            <person name="Abebe-Akele F."/>
            <person name="Simpson S."/>
            <person name="Morris K."/>
            <person name="Thomas K."/>
            <person name="Gtari M."/>
            <person name="Tisa L.S."/>
        </authorList>
    </citation>
    <scope>NUCLEOTIDE SEQUENCE [LARGE SCALE GENOMIC DNA]</scope>
    <source>
        <strain evidence="3">NRRL B-16219</strain>
    </source>
</reference>
<accession>A0A1S1R3A9</accession>
<evidence type="ECO:0000259" key="1">
    <source>
        <dbReference type="PROSITE" id="PS50887"/>
    </source>
</evidence>
<dbReference type="PROSITE" id="PS50887">
    <property type="entry name" value="GGDEF"/>
    <property type="match status" value="1"/>
</dbReference>
<name>A0A1S1R3A9_9ACTN</name>
<dbReference type="AlphaFoldDB" id="A0A1S1R3A9"/>
<dbReference type="Gene3D" id="3.30.450.40">
    <property type="match status" value="1"/>
</dbReference>
<dbReference type="InterPro" id="IPR052163">
    <property type="entry name" value="DGC-Regulatory_Protein"/>
</dbReference>
<dbReference type="SMART" id="SM00267">
    <property type="entry name" value="GGDEF"/>
    <property type="match status" value="1"/>
</dbReference>
<dbReference type="InterPro" id="IPR029016">
    <property type="entry name" value="GAF-like_dom_sf"/>
</dbReference>
<dbReference type="Gene3D" id="3.30.450.20">
    <property type="entry name" value="PAS domain"/>
    <property type="match status" value="1"/>
</dbReference>
<dbReference type="PANTHER" id="PTHR46663">
    <property type="entry name" value="DIGUANYLATE CYCLASE DGCT-RELATED"/>
    <property type="match status" value="1"/>
</dbReference>
<dbReference type="Pfam" id="PF00990">
    <property type="entry name" value="GGDEF"/>
    <property type="match status" value="1"/>
</dbReference>
<comment type="caution">
    <text evidence="2">The sequence shown here is derived from an EMBL/GenBank/DDBJ whole genome shotgun (WGS) entry which is preliminary data.</text>
</comment>
<dbReference type="EMBL" id="MAXA01000077">
    <property type="protein sequence ID" value="OHV40201.1"/>
    <property type="molecule type" value="Genomic_DNA"/>
</dbReference>